<proteinExistence type="inferred from homology"/>
<dbReference type="InterPro" id="IPR000560">
    <property type="entry name" value="His_Pase_clade-2"/>
</dbReference>
<evidence type="ECO:0000256" key="2">
    <source>
        <dbReference type="ARBA" id="ARBA00022801"/>
    </source>
</evidence>
<dbReference type="EMBL" id="JANBTW010000003">
    <property type="protein sequence ID" value="KAJ2680803.1"/>
    <property type="molecule type" value="Genomic_DNA"/>
</dbReference>
<evidence type="ECO:0000313" key="3">
    <source>
        <dbReference type="EMBL" id="KAJ2680803.1"/>
    </source>
</evidence>
<dbReference type="AlphaFoldDB" id="A0A9W8L152"/>
<dbReference type="PANTHER" id="PTHR11567:SF110">
    <property type="entry name" value="2-PHOSPHOXYLOSE PHOSPHATASE 1"/>
    <property type="match status" value="1"/>
</dbReference>
<name>A0A9W8L152_9FUNG</name>
<comment type="caution">
    <text evidence="3">The sequence shown here is derived from an EMBL/GenBank/DDBJ whole genome shotgun (WGS) entry which is preliminary data.</text>
</comment>
<dbReference type="InterPro" id="IPR033379">
    <property type="entry name" value="Acid_Pase_AS"/>
</dbReference>
<dbReference type="Pfam" id="PF00328">
    <property type="entry name" value="His_Phos_2"/>
    <property type="match status" value="1"/>
</dbReference>
<comment type="similarity">
    <text evidence="1">Belongs to the histidine acid phosphatase family.</text>
</comment>
<dbReference type="CDD" id="cd07061">
    <property type="entry name" value="HP_HAP_like"/>
    <property type="match status" value="1"/>
</dbReference>
<organism evidence="3 4">
    <name type="scientific">Coemansia spiralis</name>
    <dbReference type="NCBI Taxonomy" id="417178"/>
    <lineage>
        <taxon>Eukaryota</taxon>
        <taxon>Fungi</taxon>
        <taxon>Fungi incertae sedis</taxon>
        <taxon>Zoopagomycota</taxon>
        <taxon>Kickxellomycotina</taxon>
        <taxon>Kickxellomycetes</taxon>
        <taxon>Kickxellales</taxon>
        <taxon>Kickxellaceae</taxon>
        <taxon>Coemansia</taxon>
    </lineage>
</organism>
<dbReference type="InterPro" id="IPR050645">
    <property type="entry name" value="Histidine_acid_phosphatase"/>
</dbReference>
<dbReference type="OrthoDB" id="10257284at2759"/>
<dbReference type="Gene3D" id="3.40.50.1240">
    <property type="entry name" value="Phosphoglycerate mutase-like"/>
    <property type="match status" value="1"/>
</dbReference>
<evidence type="ECO:0000256" key="1">
    <source>
        <dbReference type="ARBA" id="ARBA00005375"/>
    </source>
</evidence>
<reference evidence="3" key="1">
    <citation type="submission" date="2022-07" db="EMBL/GenBank/DDBJ databases">
        <title>Phylogenomic reconstructions and comparative analyses of Kickxellomycotina fungi.</title>
        <authorList>
            <person name="Reynolds N.K."/>
            <person name="Stajich J.E."/>
            <person name="Barry K."/>
            <person name="Grigoriev I.V."/>
            <person name="Crous P."/>
            <person name="Smith M.E."/>
        </authorList>
    </citation>
    <scope>NUCLEOTIDE SEQUENCE</scope>
    <source>
        <strain evidence="3">NRRL 3115</strain>
    </source>
</reference>
<evidence type="ECO:0000313" key="4">
    <source>
        <dbReference type="Proteomes" id="UP001151518"/>
    </source>
</evidence>
<evidence type="ECO:0008006" key="5">
    <source>
        <dbReference type="Google" id="ProtNLM"/>
    </source>
</evidence>
<dbReference type="PROSITE" id="PS00616">
    <property type="entry name" value="HIS_ACID_PHOSPHAT_1"/>
    <property type="match status" value="1"/>
</dbReference>
<dbReference type="PROSITE" id="PS00778">
    <property type="entry name" value="HIS_ACID_PHOSPHAT_2"/>
    <property type="match status" value="1"/>
</dbReference>
<dbReference type="GO" id="GO:0016791">
    <property type="term" value="F:phosphatase activity"/>
    <property type="evidence" value="ECO:0007669"/>
    <property type="project" value="TreeGrafter"/>
</dbReference>
<protein>
    <recommendedName>
        <fullName evidence="5">Acid phosphatase</fullName>
    </recommendedName>
</protein>
<keyword evidence="2" id="KW-0378">Hydrolase</keyword>
<dbReference type="PANTHER" id="PTHR11567">
    <property type="entry name" value="ACID PHOSPHATASE-RELATED"/>
    <property type="match status" value="1"/>
</dbReference>
<accession>A0A9W8L152</accession>
<gene>
    <name evidence="3" type="ORF">GGI25_000439</name>
</gene>
<dbReference type="SUPFAM" id="SSF53254">
    <property type="entry name" value="Phosphoglycerate mutase-like"/>
    <property type="match status" value="1"/>
</dbReference>
<dbReference type="InterPro" id="IPR029033">
    <property type="entry name" value="His_PPase_superfam"/>
</dbReference>
<sequence>MAITGPTPSNSEHTTPNPAQARLPKLTQEFINKNYPHELSLVHVDVLTRHGERTPVLNVFAKISPKYWNFCKTGNQLHADFKKIAGIYSDASTADNNAGPPDSTKQWADRMFRHEESRVKTVFGIDDKEAQQHTNDKSQLSSATCGFGQLTDVGRESMTALGQHLRKLYVETLGLVQPTPQPGIHGPTDEVYLRSTSFSRAFESLQHTLGGLYSSATEQLPLFQVNVRPTSRDNLIVNFDCKNMVRLFTKFNLKVKELAAVEYDALYSDLLKVDGLREYYESHPKSIKGPTAIYAWDTVASMRAHGIPLPKVVDDTLIARISQMSAVEYAHSLWKSTALTRMQSGPLIHELVGNMVGAVEADRAGSFNNNGLAKMGIYSGHDTTIGPLLAAFGKRLDDYKQQNEDINSIGWVPYASSLRIELLKDNKTPYPSIRPAWEDDQAYHSEDLSMVPFSKRVRPINVPDSLYRWSPNKPRSGSKASFNPRATRDYYVRVWYNDHTLQLPACADPGAHHPKLGTTMCTLDGFFKQVARFVPNEEETLRECLMPAENASILD</sequence>
<dbReference type="Proteomes" id="UP001151518">
    <property type="component" value="Unassembled WGS sequence"/>
</dbReference>